<feature type="domain" description="YknX-like C-terminal permuted SH3-like" evidence="7">
    <location>
        <begin position="372"/>
        <end position="439"/>
    </location>
</feature>
<dbReference type="Pfam" id="PF25917">
    <property type="entry name" value="BSH_RND"/>
    <property type="match status" value="1"/>
</dbReference>
<evidence type="ECO:0000256" key="1">
    <source>
        <dbReference type="ARBA" id="ARBA00009477"/>
    </source>
</evidence>
<dbReference type="InterPro" id="IPR006143">
    <property type="entry name" value="RND_pump_MFP"/>
</dbReference>
<keyword evidence="3" id="KW-1133">Transmembrane helix</keyword>
<feature type="region of interest" description="Disordered" evidence="2">
    <location>
        <begin position="36"/>
        <end position="67"/>
    </location>
</feature>
<dbReference type="Gene3D" id="2.40.50.100">
    <property type="match status" value="1"/>
</dbReference>
<accession>A0A5E6MPA7</accession>
<evidence type="ECO:0000259" key="7">
    <source>
        <dbReference type="Pfam" id="PF25989"/>
    </source>
</evidence>
<gene>
    <name evidence="8" type="primary">mdtA</name>
    <name evidence="8" type="ORF">MAMT_01647</name>
</gene>
<protein>
    <submittedName>
        <fullName evidence="8">Multidrug resistance protein MdtA</fullName>
    </submittedName>
</protein>
<feature type="region of interest" description="Disordered" evidence="2">
    <location>
        <begin position="1"/>
        <end position="22"/>
    </location>
</feature>
<dbReference type="InterPro" id="IPR058792">
    <property type="entry name" value="Beta-barrel_RND_2"/>
</dbReference>
<feature type="domain" description="Multidrug resistance protein MdtA-like alpha-helical hairpin" evidence="4">
    <location>
        <begin position="182"/>
        <end position="238"/>
    </location>
</feature>
<dbReference type="Gene3D" id="1.10.287.470">
    <property type="entry name" value="Helix hairpin bin"/>
    <property type="match status" value="1"/>
</dbReference>
<dbReference type="Pfam" id="PF25954">
    <property type="entry name" value="Beta-barrel_RND_2"/>
    <property type="match status" value="1"/>
</dbReference>
<sequence length="463" mass="50722">MKMPEGFEPIGNGGGPAKQDKWMSQDLGEQWIGVHQSGDGVIDPPEPETVPEEGTSTNKAGGESPKHAKKTGVRRFAILFGGVLLALFLIGLIPRFFNKIALHRVVVAGEKIAVSVMLPEKPKPVTDLLLPGTARGYYETPLWARVNGYIQNWWVDIGEHVREGQLMAEITAPDIDKSVEAFEGALHSSEANLVIARITLDRWKGLILTRAVSQQALDEKQAMYDAALARVNAARGQLQHYEELKSFEKIVAPFSGIVTARNIDVGTLVSLGSDKAVHELYRVAVNDLMRVYVAVPQNYVPQIVLGEWADVTASELPGVVYHGIVVRTAQAVDPLSRTLLTEVDVGNPDQKIVVNMYVDVIFHLPTASTLLLVPVNAVIYRSEGNFLATVDKQSKVRFRKVELGHDLGNQMEINSGLRPDERVILNPPDSLEEGDPVIVAADLTKLAAEKEKKEGGQKHHGSR</sequence>
<comment type="similarity">
    <text evidence="1">Belongs to the membrane fusion protein (MFP) (TC 8.A.1) family.</text>
</comment>
<evidence type="ECO:0000259" key="5">
    <source>
        <dbReference type="Pfam" id="PF25917"/>
    </source>
</evidence>
<dbReference type="Gene3D" id="2.40.30.170">
    <property type="match status" value="1"/>
</dbReference>
<dbReference type="InterPro" id="IPR058625">
    <property type="entry name" value="MdtA-like_BSH"/>
</dbReference>
<dbReference type="Proteomes" id="UP000334923">
    <property type="component" value="Unassembled WGS sequence"/>
</dbReference>
<dbReference type="InterPro" id="IPR058637">
    <property type="entry name" value="YknX-like_C"/>
</dbReference>
<evidence type="ECO:0000259" key="6">
    <source>
        <dbReference type="Pfam" id="PF25954"/>
    </source>
</evidence>
<keyword evidence="3" id="KW-0812">Transmembrane</keyword>
<dbReference type="Pfam" id="PF25989">
    <property type="entry name" value="YknX_C"/>
    <property type="match status" value="1"/>
</dbReference>
<keyword evidence="9" id="KW-1185">Reference proteome</keyword>
<dbReference type="GO" id="GO:1990281">
    <property type="term" value="C:efflux pump complex"/>
    <property type="evidence" value="ECO:0007669"/>
    <property type="project" value="TreeGrafter"/>
</dbReference>
<dbReference type="Gene3D" id="2.40.420.20">
    <property type="match status" value="1"/>
</dbReference>
<dbReference type="GO" id="GO:0015562">
    <property type="term" value="F:efflux transmembrane transporter activity"/>
    <property type="evidence" value="ECO:0007669"/>
    <property type="project" value="TreeGrafter"/>
</dbReference>
<evidence type="ECO:0000256" key="2">
    <source>
        <dbReference type="SAM" id="MobiDB-lite"/>
    </source>
</evidence>
<name>A0A5E6MPA7_9BACT</name>
<evidence type="ECO:0000313" key="8">
    <source>
        <dbReference type="EMBL" id="VVM07278.1"/>
    </source>
</evidence>
<dbReference type="PANTHER" id="PTHR30469">
    <property type="entry name" value="MULTIDRUG RESISTANCE PROTEIN MDTA"/>
    <property type="match status" value="1"/>
</dbReference>
<dbReference type="SUPFAM" id="SSF111369">
    <property type="entry name" value="HlyD-like secretion proteins"/>
    <property type="match status" value="1"/>
</dbReference>
<evidence type="ECO:0000313" key="9">
    <source>
        <dbReference type="Proteomes" id="UP000334923"/>
    </source>
</evidence>
<dbReference type="EMBL" id="CABFVA020000086">
    <property type="protein sequence ID" value="VVM07278.1"/>
    <property type="molecule type" value="Genomic_DNA"/>
</dbReference>
<dbReference type="NCBIfam" id="TIGR01730">
    <property type="entry name" value="RND_mfp"/>
    <property type="match status" value="1"/>
</dbReference>
<keyword evidence="3" id="KW-0472">Membrane</keyword>
<dbReference type="InterPro" id="IPR058624">
    <property type="entry name" value="MdtA-like_HH"/>
</dbReference>
<evidence type="ECO:0000259" key="4">
    <source>
        <dbReference type="Pfam" id="PF25876"/>
    </source>
</evidence>
<reference evidence="8 9" key="1">
    <citation type="submission" date="2019-09" db="EMBL/GenBank/DDBJ databases">
        <authorList>
            <person name="Cremers G."/>
        </authorList>
    </citation>
    <scope>NUCLEOTIDE SEQUENCE [LARGE SCALE GENOMIC DNA]</scope>
    <source>
        <strain evidence="8">4A</strain>
    </source>
</reference>
<proteinExistence type="inferred from homology"/>
<dbReference type="PANTHER" id="PTHR30469:SF37">
    <property type="entry name" value="RAGD PROTEIN"/>
    <property type="match status" value="1"/>
</dbReference>
<feature type="domain" description="CusB-like beta-barrel" evidence="6">
    <location>
        <begin position="292"/>
        <end position="362"/>
    </location>
</feature>
<dbReference type="AlphaFoldDB" id="A0A5E6MPA7"/>
<feature type="transmembrane region" description="Helical" evidence="3">
    <location>
        <begin position="76"/>
        <end position="97"/>
    </location>
</feature>
<feature type="domain" description="Multidrug resistance protein MdtA-like barrel-sandwich hybrid" evidence="5">
    <location>
        <begin position="144"/>
        <end position="275"/>
    </location>
</feature>
<dbReference type="Pfam" id="PF25876">
    <property type="entry name" value="HH_MFP_RND"/>
    <property type="match status" value="1"/>
</dbReference>
<evidence type="ECO:0000256" key="3">
    <source>
        <dbReference type="SAM" id="Phobius"/>
    </source>
</evidence>
<organism evidence="8 9">
    <name type="scientific">Methylacidimicrobium tartarophylax</name>
    <dbReference type="NCBI Taxonomy" id="1041768"/>
    <lineage>
        <taxon>Bacteria</taxon>
        <taxon>Pseudomonadati</taxon>
        <taxon>Verrucomicrobiota</taxon>
        <taxon>Methylacidimicrobium</taxon>
    </lineage>
</organism>